<reference evidence="1 2" key="1">
    <citation type="submission" date="2015-07" db="EMBL/GenBank/DDBJ databases">
        <title>Whole genome sequencing of Bosea vaviloviae isolated from cave pool.</title>
        <authorList>
            <person name="Tan N.E.H."/>
            <person name="Lee Y.P."/>
            <person name="Gan H.M."/>
            <person name="Barton H."/>
            <person name="Savka M.A."/>
        </authorList>
    </citation>
    <scope>NUCLEOTIDE SEQUENCE [LARGE SCALE GENOMIC DNA]</scope>
    <source>
        <strain evidence="1 2">SD260</strain>
    </source>
</reference>
<name>A0A0N0MBI8_9HYPH</name>
<organism evidence="1 2">
    <name type="scientific">Bosea vaviloviae</name>
    <dbReference type="NCBI Taxonomy" id="1526658"/>
    <lineage>
        <taxon>Bacteria</taxon>
        <taxon>Pseudomonadati</taxon>
        <taxon>Pseudomonadota</taxon>
        <taxon>Alphaproteobacteria</taxon>
        <taxon>Hyphomicrobiales</taxon>
        <taxon>Boseaceae</taxon>
        <taxon>Bosea</taxon>
    </lineage>
</organism>
<keyword evidence="2" id="KW-1185">Reference proteome</keyword>
<comment type="caution">
    <text evidence="1">The sequence shown here is derived from an EMBL/GenBank/DDBJ whole genome shotgun (WGS) entry which is preliminary data.</text>
</comment>
<dbReference type="Proteomes" id="UP000037822">
    <property type="component" value="Unassembled WGS sequence"/>
</dbReference>
<evidence type="ECO:0000313" key="1">
    <source>
        <dbReference type="EMBL" id="KPH80994.1"/>
    </source>
</evidence>
<evidence type="ECO:0000313" key="2">
    <source>
        <dbReference type="Proteomes" id="UP000037822"/>
    </source>
</evidence>
<dbReference type="EMBL" id="LGSZ01000032">
    <property type="protein sequence ID" value="KPH80994.1"/>
    <property type="molecule type" value="Genomic_DNA"/>
</dbReference>
<proteinExistence type="predicted"/>
<dbReference type="AlphaFoldDB" id="A0A0N0MBI8"/>
<accession>A0A0N0MBI8</accession>
<protein>
    <submittedName>
        <fullName evidence="1">Uncharacterized protein</fullName>
    </submittedName>
</protein>
<dbReference type="PATRIC" id="fig|1526658.3.peg.678"/>
<gene>
    <name evidence="1" type="ORF">AE618_10065</name>
</gene>
<sequence length="86" mass="9860">MVGLPYQERFDPRHANLLKQARPLIVEMYAEAFIQRPKQERPRCVQSLAAIKDQFTLFMIAEPDVTLCPSKLCKSFHASARRDVAA</sequence>